<dbReference type="InterPro" id="IPR007433">
    <property type="entry name" value="DUF481"/>
</dbReference>
<keyword evidence="2" id="KW-1185">Reference proteome</keyword>
<evidence type="ECO:0000313" key="1">
    <source>
        <dbReference type="EMBL" id="MBT1698751.1"/>
    </source>
</evidence>
<comment type="caution">
    <text evidence="1">The sequence shown here is derived from an EMBL/GenBank/DDBJ whole genome shotgun (WGS) entry which is preliminary data.</text>
</comment>
<dbReference type="EMBL" id="JAHESF010000017">
    <property type="protein sequence ID" value="MBT1698751.1"/>
    <property type="molecule type" value="Genomic_DNA"/>
</dbReference>
<gene>
    <name evidence="1" type="ORF">KK083_17800</name>
</gene>
<name>A0AAP2GJW1_9BACT</name>
<proteinExistence type="predicted"/>
<protein>
    <submittedName>
        <fullName evidence="1">DUF481 domain-containing protein</fullName>
    </submittedName>
</protein>
<dbReference type="AlphaFoldDB" id="A0AAP2GJW1"/>
<sequence length="233" mass="27009">MACFGPSYAQFNDTTNYYVNFSSTGIINKTNDRSAYVLNNNFKFSLYKKSHSLNTTHGLVYGEQQGKLSNRDLTSALDFNLFQTERFYYWGLASYERSFSLKINHRLQSGFGIGYNIIDRTNAVVVISDGILYEKSDLHNNAETGNNRYETFRNSFRLKFRFLVGKAVTIDGTDFVQHALDNGHDYIVRSNTNISVRLMRWLSFTTSVTYNKLNLTRRENLLINFGLTLERYF</sequence>
<reference evidence="1 2" key="1">
    <citation type="submission" date="2021-05" db="EMBL/GenBank/DDBJ databases">
        <title>A Polyphasic approach of four new species of the genus Ohtaekwangia: Ohtaekwangia histidinii sp. nov., Ohtaekwangia cretensis sp. nov., Ohtaekwangia indiensis sp. nov., Ohtaekwangia reichenbachii sp. nov. from diverse environment.</title>
        <authorList>
            <person name="Octaviana S."/>
        </authorList>
    </citation>
    <scope>NUCLEOTIDE SEQUENCE [LARGE SCALE GENOMIC DNA]</scope>
    <source>
        <strain evidence="1 2">PWU4</strain>
    </source>
</reference>
<organism evidence="1 2">
    <name type="scientific">Chryseosolibacter histidini</name>
    <dbReference type="NCBI Taxonomy" id="2782349"/>
    <lineage>
        <taxon>Bacteria</taxon>
        <taxon>Pseudomonadati</taxon>
        <taxon>Bacteroidota</taxon>
        <taxon>Cytophagia</taxon>
        <taxon>Cytophagales</taxon>
        <taxon>Chryseotaleaceae</taxon>
        <taxon>Chryseosolibacter</taxon>
    </lineage>
</organism>
<dbReference type="RefSeq" id="WP_254165506.1">
    <property type="nucleotide sequence ID" value="NZ_JAHESF010000017.1"/>
</dbReference>
<dbReference type="Pfam" id="PF04338">
    <property type="entry name" value="DUF481"/>
    <property type="match status" value="1"/>
</dbReference>
<accession>A0AAP2GJW1</accession>
<evidence type="ECO:0000313" key="2">
    <source>
        <dbReference type="Proteomes" id="UP001319200"/>
    </source>
</evidence>
<dbReference type="Proteomes" id="UP001319200">
    <property type="component" value="Unassembled WGS sequence"/>
</dbReference>